<dbReference type="EMBL" id="HBUE01283047">
    <property type="protein sequence ID" value="CAG6570038.1"/>
    <property type="molecule type" value="Transcribed_RNA"/>
</dbReference>
<reference evidence="1" key="1">
    <citation type="submission" date="2021-05" db="EMBL/GenBank/DDBJ databases">
        <authorList>
            <person name="Alioto T."/>
            <person name="Alioto T."/>
            <person name="Gomez Garrido J."/>
        </authorList>
    </citation>
    <scope>NUCLEOTIDE SEQUENCE</scope>
</reference>
<proteinExistence type="predicted"/>
<evidence type="ECO:0000313" key="1">
    <source>
        <dbReference type="EMBL" id="CAG6518507.1"/>
    </source>
</evidence>
<dbReference type="EMBL" id="HBUE01079874">
    <property type="protein sequence ID" value="CAG6477035.1"/>
    <property type="molecule type" value="Transcribed_RNA"/>
</dbReference>
<dbReference type="EMBL" id="HBUE01177509">
    <property type="protein sequence ID" value="CAG6518505.1"/>
    <property type="molecule type" value="Transcribed_RNA"/>
</dbReference>
<sequence length="118" mass="13286">MVEAGHCRGLLQIDGPGDASPHQPTPFVFLETFHDFGHDHRGRDVRISDKSAIAEDAILVDVHGKLLLAQECFRVDAPHLGRFEESFGNLRQNVRAVRRRAKAQVQKDTFRVRFAGVE</sequence>
<accession>A0A8D8DTU7</accession>
<name>A0A8D8DTU7_CULPI</name>
<dbReference type="AlphaFoldDB" id="A0A8D8DTU7"/>
<protein>
    <submittedName>
        <fullName evidence="1">(northern house mosquito) hypothetical protein</fullName>
    </submittedName>
</protein>
<dbReference type="EMBL" id="HBUE01283051">
    <property type="protein sequence ID" value="CAG6570040.1"/>
    <property type="molecule type" value="Transcribed_RNA"/>
</dbReference>
<dbReference type="EMBL" id="HBUE01079875">
    <property type="protein sequence ID" value="CAG6477036.1"/>
    <property type="molecule type" value="Transcribed_RNA"/>
</dbReference>
<organism evidence="1">
    <name type="scientific">Culex pipiens</name>
    <name type="common">House mosquito</name>
    <dbReference type="NCBI Taxonomy" id="7175"/>
    <lineage>
        <taxon>Eukaryota</taxon>
        <taxon>Metazoa</taxon>
        <taxon>Ecdysozoa</taxon>
        <taxon>Arthropoda</taxon>
        <taxon>Hexapoda</taxon>
        <taxon>Insecta</taxon>
        <taxon>Pterygota</taxon>
        <taxon>Neoptera</taxon>
        <taxon>Endopterygota</taxon>
        <taxon>Diptera</taxon>
        <taxon>Nematocera</taxon>
        <taxon>Culicoidea</taxon>
        <taxon>Culicidae</taxon>
        <taxon>Culicinae</taxon>
        <taxon>Culicini</taxon>
        <taxon>Culex</taxon>
        <taxon>Culex</taxon>
    </lineage>
</organism>
<dbReference type="EMBL" id="HBUE01177513">
    <property type="protein sequence ID" value="CAG6518507.1"/>
    <property type="molecule type" value="Transcribed_RNA"/>
</dbReference>